<feature type="compositionally biased region" description="Basic and acidic residues" evidence="1">
    <location>
        <begin position="1"/>
        <end position="12"/>
    </location>
</feature>
<dbReference type="EMBL" id="UINC01002127">
    <property type="protein sequence ID" value="SUZ93204.1"/>
    <property type="molecule type" value="Genomic_DNA"/>
</dbReference>
<dbReference type="AlphaFoldDB" id="A0A381RPM4"/>
<evidence type="ECO:0000256" key="1">
    <source>
        <dbReference type="SAM" id="MobiDB-lite"/>
    </source>
</evidence>
<organism evidence="2">
    <name type="scientific">marine metagenome</name>
    <dbReference type="NCBI Taxonomy" id="408172"/>
    <lineage>
        <taxon>unclassified sequences</taxon>
        <taxon>metagenomes</taxon>
        <taxon>ecological metagenomes</taxon>
    </lineage>
</organism>
<evidence type="ECO:0000313" key="2">
    <source>
        <dbReference type="EMBL" id="SUZ93204.1"/>
    </source>
</evidence>
<protein>
    <submittedName>
        <fullName evidence="2">Uncharacterized protein</fullName>
    </submittedName>
</protein>
<reference evidence="2" key="1">
    <citation type="submission" date="2018-05" db="EMBL/GenBank/DDBJ databases">
        <authorList>
            <person name="Lanie J.A."/>
            <person name="Ng W.-L."/>
            <person name="Kazmierczak K.M."/>
            <person name="Andrzejewski T.M."/>
            <person name="Davidsen T.M."/>
            <person name="Wayne K.J."/>
            <person name="Tettelin H."/>
            <person name="Glass J.I."/>
            <person name="Rusch D."/>
            <person name="Podicherti R."/>
            <person name="Tsui H.-C.T."/>
            <person name="Winkler M.E."/>
        </authorList>
    </citation>
    <scope>NUCLEOTIDE SEQUENCE</scope>
</reference>
<proteinExistence type="predicted"/>
<name>A0A381RPM4_9ZZZZ</name>
<feature type="region of interest" description="Disordered" evidence="1">
    <location>
        <begin position="1"/>
        <end position="22"/>
    </location>
</feature>
<sequence>MEQKFRPPEKTVDIALSQPEYQ</sequence>
<gene>
    <name evidence="2" type="ORF">METZ01_LOCUS46058</name>
</gene>
<accession>A0A381RPM4</accession>